<dbReference type="AlphaFoldDB" id="A0A160FR12"/>
<gene>
    <name evidence="2" type="ORF">AYM40_21490</name>
</gene>
<dbReference type="Proteomes" id="UP000076852">
    <property type="component" value="Chromosome 2"/>
</dbReference>
<organism evidence="2 3">
    <name type="scientific">Paraburkholderia phytofirmans OLGA172</name>
    <dbReference type="NCBI Taxonomy" id="1417228"/>
    <lineage>
        <taxon>Bacteria</taxon>
        <taxon>Pseudomonadati</taxon>
        <taxon>Pseudomonadota</taxon>
        <taxon>Betaproteobacteria</taxon>
        <taxon>Burkholderiales</taxon>
        <taxon>Burkholderiaceae</taxon>
        <taxon>Paraburkholderia</taxon>
    </lineage>
</organism>
<dbReference type="Pfam" id="PF12680">
    <property type="entry name" value="SnoaL_2"/>
    <property type="match status" value="1"/>
</dbReference>
<reference evidence="2 3" key="1">
    <citation type="journal article" date="2016" name="Gene">
        <title>PacBio SMRT assembly of a complex multi-replicon genome reveals chlorocatechol degradative operon in a region of genome plasticity.</title>
        <authorList>
            <person name="Ricker N."/>
            <person name="Shen S.Y."/>
            <person name="Goordial J."/>
            <person name="Jin S."/>
            <person name="Fulthorpe R.R."/>
        </authorList>
    </citation>
    <scope>NUCLEOTIDE SEQUENCE [LARGE SCALE GENOMIC DNA]</scope>
    <source>
        <strain evidence="2 3">OLGA172</strain>
    </source>
</reference>
<dbReference type="EMBL" id="CP014579">
    <property type="protein sequence ID" value="ANB75006.1"/>
    <property type="molecule type" value="Genomic_DNA"/>
</dbReference>
<feature type="domain" description="SnoaL-like" evidence="1">
    <location>
        <begin position="5"/>
        <end position="96"/>
    </location>
</feature>
<protein>
    <recommendedName>
        <fullName evidence="1">SnoaL-like domain-containing protein</fullName>
    </recommendedName>
</protein>
<dbReference type="Gene3D" id="3.10.450.50">
    <property type="match status" value="1"/>
</dbReference>
<accession>A0A160FR12</accession>
<dbReference type="SUPFAM" id="SSF54427">
    <property type="entry name" value="NTF2-like"/>
    <property type="match status" value="1"/>
</dbReference>
<dbReference type="InterPro" id="IPR032710">
    <property type="entry name" value="NTF2-like_dom_sf"/>
</dbReference>
<evidence type="ECO:0000259" key="1">
    <source>
        <dbReference type="Pfam" id="PF12680"/>
    </source>
</evidence>
<proteinExistence type="predicted"/>
<dbReference type="InterPro" id="IPR037401">
    <property type="entry name" value="SnoaL-like"/>
</dbReference>
<keyword evidence="3" id="KW-1185">Reference proteome</keyword>
<name>A0A160FR12_9BURK</name>
<evidence type="ECO:0000313" key="3">
    <source>
        <dbReference type="Proteomes" id="UP000076852"/>
    </source>
</evidence>
<evidence type="ECO:0000313" key="2">
    <source>
        <dbReference type="EMBL" id="ANB75006.1"/>
    </source>
</evidence>
<sequence>MFSKIDAMDVEGFLSNLAENVTFQFGNAPALVGRAAVREGVVAFFSSIAALRHEMTGKWEADDITIVRFMTYYTRHDRIEVEVPCAVILHHAEDTLIDDYRIYIDLAPVFAPQLRDKPAAATH</sequence>
<dbReference type="KEGG" id="buz:AYM40_21490"/>
<dbReference type="STRING" id="1804984.AYM40_21490"/>